<evidence type="ECO:0000256" key="1">
    <source>
        <dbReference type="SAM" id="Phobius"/>
    </source>
</evidence>
<proteinExistence type="predicted"/>
<dbReference type="Proteomes" id="UP000008827">
    <property type="component" value="Chromosome 16"/>
</dbReference>
<evidence type="ECO:0000313" key="4">
    <source>
        <dbReference type="Proteomes" id="UP000008827"/>
    </source>
</evidence>
<keyword evidence="1" id="KW-0812">Transmembrane</keyword>
<keyword evidence="1" id="KW-1133">Transmembrane helix</keyword>
<dbReference type="EMBL" id="CM000849">
    <property type="protein sequence ID" value="KRH07435.1"/>
    <property type="molecule type" value="Genomic_DNA"/>
</dbReference>
<name>A0A0R0FXS8_SOYBN</name>
<reference evidence="2 3" key="1">
    <citation type="journal article" date="2010" name="Nature">
        <title>Genome sequence of the palaeopolyploid soybean.</title>
        <authorList>
            <person name="Schmutz J."/>
            <person name="Cannon S.B."/>
            <person name="Schlueter J."/>
            <person name="Ma J."/>
            <person name="Mitros T."/>
            <person name="Nelson W."/>
            <person name="Hyten D.L."/>
            <person name="Song Q."/>
            <person name="Thelen J.J."/>
            <person name="Cheng J."/>
            <person name="Xu D."/>
            <person name="Hellsten U."/>
            <person name="May G.D."/>
            <person name="Yu Y."/>
            <person name="Sakurai T."/>
            <person name="Umezawa T."/>
            <person name="Bhattacharyya M.K."/>
            <person name="Sandhu D."/>
            <person name="Valliyodan B."/>
            <person name="Lindquist E."/>
            <person name="Peto M."/>
            <person name="Grant D."/>
            <person name="Shu S."/>
            <person name="Goodstein D."/>
            <person name="Barry K."/>
            <person name="Futrell-Griggs M."/>
            <person name="Abernathy B."/>
            <person name="Du J."/>
            <person name="Tian Z."/>
            <person name="Zhu L."/>
            <person name="Gill N."/>
            <person name="Joshi T."/>
            <person name="Libault M."/>
            <person name="Sethuraman A."/>
            <person name="Zhang X.-C."/>
            <person name="Shinozaki K."/>
            <person name="Nguyen H.T."/>
            <person name="Wing R.A."/>
            <person name="Cregan P."/>
            <person name="Specht J."/>
            <person name="Grimwood J."/>
            <person name="Rokhsar D."/>
            <person name="Stacey G."/>
            <person name="Shoemaker R.C."/>
            <person name="Jackson S.A."/>
        </authorList>
    </citation>
    <scope>NUCLEOTIDE SEQUENCE [LARGE SCALE GENOMIC DNA]</scope>
    <source>
        <strain evidence="3">cv. Williams 82</strain>
        <tissue evidence="2">Callus</tissue>
    </source>
</reference>
<dbReference type="InParanoid" id="A0A0R0FXS8"/>
<sequence length="67" mass="7846">MMGINTFSSGSYNVQVGIWRSNIFILLLIFHSPYSYSTTFLLINHLQMDLIRFVILTNFSIEEVERN</sequence>
<organism evidence="2">
    <name type="scientific">Glycine max</name>
    <name type="common">Soybean</name>
    <name type="synonym">Glycine hispida</name>
    <dbReference type="NCBI Taxonomy" id="3847"/>
    <lineage>
        <taxon>Eukaryota</taxon>
        <taxon>Viridiplantae</taxon>
        <taxon>Streptophyta</taxon>
        <taxon>Embryophyta</taxon>
        <taxon>Tracheophyta</taxon>
        <taxon>Spermatophyta</taxon>
        <taxon>Magnoliopsida</taxon>
        <taxon>eudicotyledons</taxon>
        <taxon>Gunneridae</taxon>
        <taxon>Pentapetalae</taxon>
        <taxon>rosids</taxon>
        <taxon>fabids</taxon>
        <taxon>Fabales</taxon>
        <taxon>Fabaceae</taxon>
        <taxon>Papilionoideae</taxon>
        <taxon>50 kb inversion clade</taxon>
        <taxon>NPAAA clade</taxon>
        <taxon>indigoferoid/millettioid clade</taxon>
        <taxon>Phaseoleae</taxon>
        <taxon>Glycine</taxon>
        <taxon>Glycine subgen. Soja</taxon>
    </lineage>
</organism>
<keyword evidence="1" id="KW-0472">Membrane</keyword>
<gene>
    <name evidence="2" type="ORF">GLYMA_16G088800</name>
</gene>
<evidence type="ECO:0000313" key="2">
    <source>
        <dbReference type="EMBL" id="KRH07435.1"/>
    </source>
</evidence>
<feature type="transmembrane region" description="Helical" evidence="1">
    <location>
        <begin position="23"/>
        <end position="43"/>
    </location>
</feature>
<dbReference type="AlphaFoldDB" id="A0A0R0FXS8"/>
<reference evidence="2" key="3">
    <citation type="submission" date="2018-07" db="EMBL/GenBank/DDBJ databases">
        <title>WGS assembly of Glycine max.</title>
        <authorList>
            <person name="Schmutz J."/>
            <person name="Cannon S."/>
            <person name="Schlueter J."/>
            <person name="Ma J."/>
            <person name="Mitros T."/>
            <person name="Nelson W."/>
            <person name="Hyten D."/>
            <person name="Song Q."/>
            <person name="Thelen J."/>
            <person name="Cheng J."/>
            <person name="Xu D."/>
            <person name="Hellsten U."/>
            <person name="May G."/>
            <person name="Yu Y."/>
            <person name="Sakurai T."/>
            <person name="Umezawa T."/>
            <person name="Bhattacharyya M."/>
            <person name="Sandhu D."/>
            <person name="Valliyodan B."/>
            <person name="Lindquist E."/>
            <person name="Peto M."/>
            <person name="Grant D."/>
            <person name="Shu S."/>
            <person name="Goodstein D."/>
            <person name="Barry K."/>
            <person name="Futrell-Griggs M."/>
            <person name="Abernathy B."/>
            <person name="Du J."/>
            <person name="Tian Z."/>
            <person name="Zhu L."/>
            <person name="Gill N."/>
            <person name="Joshi T."/>
            <person name="Libault M."/>
            <person name="Sethuraman A."/>
            <person name="Zhang X."/>
            <person name="Shinozaki K."/>
            <person name="Nguyen H."/>
            <person name="Wing R."/>
            <person name="Cregan P."/>
            <person name="Specht J."/>
            <person name="Grimwood J."/>
            <person name="Rokhsar D."/>
            <person name="Stacey G."/>
            <person name="Shoemaker R."/>
            <person name="Jackson S."/>
        </authorList>
    </citation>
    <scope>NUCLEOTIDE SEQUENCE</scope>
    <source>
        <tissue evidence="2">Callus</tissue>
    </source>
</reference>
<protein>
    <submittedName>
        <fullName evidence="2 3">Uncharacterized protein</fullName>
    </submittedName>
</protein>
<keyword evidence="4" id="KW-1185">Reference proteome</keyword>
<reference evidence="3" key="2">
    <citation type="submission" date="2018-02" db="UniProtKB">
        <authorList>
            <consortium name="EnsemblPlants"/>
        </authorList>
    </citation>
    <scope>IDENTIFICATION</scope>
    <source>
        <strain evidence="3">Williams 82</strain>
    </source>
</reference>
<dbReference type="Gramene" id="KRH07435">
    <property type="protein sequence ID" value="KRH07435"/>
    <property type="gene ID" value="GLYMA_16G088800"/>
</dbReference>
<accession>A0A0R0FXS8</accession>
<dbReference type="EnsemblPlants" id="KRH07435">
    <property type="protein sequence ID" value="KRH07435"/>
    <property type="gene ID" value="GLYMA_16G088800"/>
</dbReference>
<evidence type="ECO:0000313" key="3">
    <source>
        <dbReference type="EnsemblPlants" id="KRH07435"/>
    </source>
</evidence>